<feature type="compositionally biased region" description="Low complexity" evidence="4">
    <location>
        <begin position="211"/>
        <end position="233"/>
    </location>
</feature>
<feature type="repeat" description="ANK" evidence="3">
    <location>
        <begin position="89"/>
        <end position="121"/>
    </location>
</feature>
<dbReference type="Gene3D" id="1.25.40.20">
    <property type="entry name" value="Ankyrin repeat-containing domain"/>
    <property type="match status" value="1"/>
</dbReference>
<dbReference type="AlphaFoldDB" id="A0A163BFR8"/>
<evidence type="ECO:0000256" key="4">
    <source>
        <dbReference type="SAM" id="MobiDB-lite"/>
    </source>
</evidence>
<organism evidence="5 6">
    <name type="scientific">Phycomyces blakesleeanus (strain ATCC 8743b / DSM 1359 / FGSC 10004 / NBRC 33097 / NRRL 1555)</name>
    <dbReference type="NCBI Taxonomy" id="763407"/>
    <lineage>
        <taxon>Eukaryota</taxon>
        <taxon>Fungi</taxon>
        <taxon>Fungi incertae sedis</taxon>
        <taxon>Mucoromycota</taxon>
        <taxon>Mucoromycotina</taxon>
        <taxon>Mucoromycetes</taxon>
        <taxon>Mucorales</taxon>
        <taxon>Phycomycetaceae</taxon>
        <taxon>Phycomyces</taxon>
    </lineage>
</organism>
<accession>A0A163BFR8</accession>
<feature type="compositionally biased region" description="Low complexity" evidence="4">
    <location>
        <begin position="252"/>
        <end position="261"/>
    </location>
</feature>
<dbReference type="EMBL" id="KV440971">
    <property type="protein sequence ID" value="OAD81311.1"/>
    <property type="molecule type" value="Genomic_DNA"/>
</dbReference>
<dbReference type="InterPro" id="IPR002110">
    <property type="entry name" value="Ankyrin_rpt"/>
</dbReference>
<name>A0A163BFR8_PHYB8</name>
<dbReference type="STRING" id="763407.A0A163BFR8"/>
<feature type="repeat" description="ANK" evidence="3">
    <location>
        <begin position="40"/>
        <end position="73"/>
    </location>
</feature>
<keyword evidence="2 3" id="KW-0040">ANK repeat</keyword>
<protein>
    <submittedName>
        <fullName evidence="5">Uncharacterized protein</fullName>
    </submittedName>
</protein>
<dbReference type="SUPFAM" id="SSF48403">
    <property type="entry name" value="Ankyrin repeat"/>
    <property type="match status" value="1"/>
</dbReference>
<evidence type="ECO:0000313" key="6">
    <source>
        <dbReference type="Proteomes" id="UP000077315"/>
    </source>
</evidence>
<dbReference type="Proteomes" id="UP000077315">
    <property type="component" value="Unassembled WGS sequence"/>
</dbReference>
<dbReference type="OrthoDB" id="194358at2759"/>
<feature type="compositionally biased region" description="Low complexity" evidence="4">
    <location>
        <begin position="275"/>
        <end position="294"/>
    </location>
</feature>
<dbReference type="InParanoid" id="A0A163BFR8"/>
<gene>
    <name evidence="5" type="ORF">PHYBLDRAFT_69809</name>
</gene>
<dbReference type="InterPro" id="IPR036770">
    <property type="entry name" value="Ankyrin_rpt-contain_sf"/>
</dbReference>
<evidence type="ECO:0000256" key="2">
    <source>
        <dbReference type="ARBA" id="ARBA00023043"/>
    </source>
</evidence>
<evidence type="ECO:0000256" key="1">
    <source>
        <dbReference type="ARBA" id="ARBA00022737"/>
    </source>
</evidence>
<dbReference type="SMART" id="SM00248">
    <property type="entry name" value="ANK"/>
    <property type="match status" value="4"/>
</dbReference>
<dbReference type="PROSITE" id="PS50297">
    <property type="entry name" value="ANK_REP_REGION"/>
    <property type="match status" value="2"/>
</dbReference>
<dbReference type="VEuPathDB" id="FungiDB:PHYBLDRAFT_69809"/>
<sequence>MPKEAQRVDCLGLHWAATTGNVGLIKFALDHGVDVNSVANGYTPLQLACTSDLNIASVQYLIDRGAEVNSQRWSRKYSHDKSKAVAGATGSTALHIACINGCVRTVDLLLRNGAVSDVKDKYGLTAVDHAITKQNTDILRLLQISRKRSASFSAPLQAPNIAMERSRRRPSLPTVTSLPKPLPSVPEGRHVIIFNEQPEIIHQKPPHAEAPQPLSQSQLKAQLQSQPQQISQPQPQPRLRLRSHSESHSQKESQSQSHLQFQLQIQIQAQPCLHSHSPAIPISPSRISPQSPTPELSYSNSSEDSDPQTISPCHRLVRTVEYDPQDWYSHGVLHPYQEDSCYLASLERRACGTTLESICLTGQDEDQWVKDEDLIQTIRSAETTQKRSWWGGSIRQKSIDSVRPSLEFKPDFTTLPLDNSASTSGSRRRKDVLSRWLPWIFRKRKSN</sequence>
<proteinExistence type="predicted"/>
<dbReference type="RefSeq" id="XP_018299351.1">
    <property type="nucleotide sequence ID" value="XM_018442168.1"/>
</dbReference>
<dbReference type="PROSITE" id="PS50088">
    <property type="entry name" value="ANK_REPEAT"/>
    <property type="match status" value="3"/>
</dbReference>
<feature type="compositionally biased region" description="Polar residues" evidence="4">
    <location>
        <begin position="296"/>
        <end position="310"/>
    </location>
</feature>
<dbReference type="Pfam" id="PF12796">
    <property type="entry name" value="Ank_2"/>
    <property type="match status" value="2"/>
</dbReference>
<dbReference type="GeneID" id="29003074"/>
<feature type="region of interest" description="Disordered" evidence="4">
    <location>
        <begin position="205"/>
        <end position="261"/>
    </location>
</feature>
<keyword evidence="6" id="KW-1185">Reference proteome</keyword>
<dbReference type="PANTHER" id="PTHR24189">
    <property type="entry name" value="MYOTROPHIN"/>
    <property type="match status" value="1"/>
</dbReference>
<evidence type="ECO:0000256" key="3">
    <source>
        <dbReference type="PROSITE-ProRule" id="PRU00023"/>
    </source>
</evidence>
<feature type="repeat" description="ANK" evidence="3">
    <location>
        <begin position="13"/>
        <end position="40"/>
    </location>
</feature>
<feature type="region of interest" description="Disordered" evidence="4">
    <location>
        <begin position="275"/>
        <end position="310"/>
    </location>
</feature>
<evidence type="ECO:0000313" key="5">
    <source>
        <dbReference type="EMBL" id="OAD81311.1"/>
    </source>
</evidence>
<keyword evidence="1" id="KW-0677">Repeat</keyword>
<feature type="region of interest" description="Disordered" evidence="4">
    <location>
        <begin position="153"/>
        <end position="183"/>
    </location>
</feature>
<reference evidence="6" key="1">
    <citation type="submission" date="2015-06" db="EMBL/GenBank/DDBJ databases">
        <title>Expansion of signal transduction pathways in fungi by whole-genome duplication.</title>
        <authorList>
            <consortium name="DOE Joint Genome Institute"/>
            <person name="Corrochano L.M."/>
            <person name="Kuo A."/>
            <person name="Marcet-Houben M."/>
            <person name="Polaino S."/>
            <person name="Salamov A."/>
            <person name="Villalobos J.M."/>
            <person name="Alvarez M.I."/>
            <person name="Avalos J."/>
            <person name="Benito E.P."/>
            <person name="Benoit I."/>
            <person name="Burger G."/>
            <person name="Camino L.P."/>
            <person name="Canovas D."/>
            <person name="Cerda-Olmedo E."/>
            <person name="Cheng J.-F."/>
            <person name="Dominguez A."/>
            <person name="Elias M."/>
            <person name="Eslava A.P."/>
            <person name="Glaser F."/>
            <person name="Grimwood J."/>
            <person name="Gutierrez G."/>
            <person name="Heitman J."/>
            <person name="Henrissat B."/>
            <person name="Iturriaga E.A."/>
            <person name="Lang B.F."/>
            <person name="Lavin J.L."/>
            <person name="Lee S."/>
            <person name="Li W."/>
            <person name="Lindquist E."/>
            <person name="Lopez-Garcia S."/>
            <person name="Luque E.M."/>
            <person name="Marcos A.T."/>
            <person name="Martin J."/>
            <person name="McCluskey K."/>
            <person name="Medina H.R."/>
            <person name="Miralles-Duran A."/>
            <person name="Miyazaki A."/>
            <person name="Munoz-Torres E."/>
            <person name="Oguiza J.A."/>
            <person name="Ohm R."/>
            <person name="Olmedo M."/>
            <person name="Orejas M."/>
            <person name="Ortiz-Castellanos L."/>
            <person name="Pisabarro A.G."/>
            <person name="Rodriguez-Romero J."/>
            <person name="Ruiz-Herrera J."/>
            <person name="Ruiz-Vazquez R."/>
            <person name="Sanz C."/>
            <person name="Schackwitz W."/>
            <person name="Schmutz J."/>
            <person name="Shahriari M."/>
            <person name="Shelest E."/>
            <person name="Silva-Franco F."/>
            <person name="Soanes D."/>
            <person name="Syed K."/>
            <person name="Tagua V.G."/>
            <person name="Talbot N.J."/>
            <person name="Thon M."/>
            <person name="De vries R.P."/>
            <person name="Wiebenga A."/>
            <person name="Yadav J.S."/>
            <person name="Braun E.L."/>
            <person name="Baker S."/>
            <person name="Garre V."/>
            <person name="Horwitz B."/>
            <person name="Torres-Martinez S."/>
            <person name="Idnurm A."/>
            <person name="Herrera-Estrella A."/>
            <person name="Gabaldon T."/>
            <person name="Grigoriev I.V."/>
        </authorList>
    </citation>
    <scope>NUCLEOTIDE SEQUENCE [LARGE SCALE GENOMIC DNA]</scope>
    <source>
        <strain evidence="6">NRRL 1555(-)</strain>
    </source>
</reference>
<dbReference type="InterPro" id="IPR050745">
    <property type="entry name" value="Multifunctional_regulatory"/>
</dbReference>